<accession>A0A9P1BQL5</accession>
<dbReference type="EMBL" id="CAMXCT030000312">
    <property type="protein sequence ID" value="CAL4764302.1"/>
    <property type="molecule type" value="Genomic_DNA"/>
</dbReference>
<feature type="region of interest" description="Disordered" evidence="1">
    <location>
        <begin position="533"/>
        <end position="578"/>
    </location>
</feature>
<keyword evidence="4" id="KW-1185">Reference proteome</keyword>
<feature type="non-terminal residue" evidence="2">
    <location>
        <position position="578"/>
    </location>
</feature>
<name>A0A9P1BQL5_9DINO</name>
<dbReference type="EMBL" id="CAMXCT010000312">
    <property type="protein sequence ID" value="CAI3976990.1"/>
    <property type="molecule type" value="Genomic_DNA"/>
</dbReference>
<dbReference type="EMBL" id="CAMXCT020000312">
    <property type="protein sequence ID" value="CAL1130365.1"/>
    <property type="molecule type" value="Genomic_DNA"/>
</dbReference>
<evidence type="ECO:0000313" key="3">
    <source>
        <dbReference type="EMBL" id="CAL1130365.1"/>
    </source>
</evidence>
<dbReference type="Proteomes" id="UP001152797">
    <property type="component" value="Unassembled WGS sequence"/>
</dbReference>
<feature type="compositionally biased region" description="Polar residues" evidence="1">
    <location>
        <begin position="48"/>
        <end position="58"/>
    </location>
</feature>
<protein>
    <submittedName>
        <fullName evidence="2">Uncharacterized protein</fullName>
    </submittedName>
</protein>
<feature type="compositionally biased region" description="Basic and acidic residues" evidence="1">
    <location>
        <begin position="135"/>
        <end position="144"/>
    </location>
</feature>
<organism evidence="2">
    <name type="scientific">Cladocopium goreaui</name>
    <dbReference type="NCBI Taxonomy" id="2562237"/>
    <lineage>
        <taxon>Eukaryota</taxon>
        <taxon>Sar</taxon>
        <taxon>Alveolata</taxon>
        <taxon>Dinophyceae</taxon>
        <taxon>Suessiales</taxon>
        <taxon>Symbiodiniaceae</taxon>
        <taxon>Cladocopium</taxon>
    </lineage>
</organism>
<reference evidence="3" key="2">
    <citation type="submission" date="2024-04" db="EMBL/GenBank/DDBJ databases">
        <authorList>
            <person name="Chen Y."/>
            <person name="Shah S."/>
            <person name="Dougan E. K."/>
            <person name="Thang M."/>
            <person name="Chan C."/>
        </authorList>
    </citation>
    <scope>NUCLEOTIDE SEQUENCE [LARGE SCALE GENOMIC DNA]</scope>
</reference>
<feature type="region of interest" description="Disordered" evidence="1">
    <location>
        <begin position="1"/>
        <end position="203"/>
    </location>
</feature>
<dbReference type="AlphaFoldDB" id="A0A9P1BQL5"/>
<evidence type="ECO:0000313" key="2">
    <source>
        <dbReference type="EMBL" id="CAI3976990.1"/>
    </source>
</evidence>
<gene>
    <name evidence="2" type="ORF">C1SCF055_LOCUS5169</name>
</gene>
<feature type="compositionally biased region" description="Basic and acidic residues" evidence="1">
    <location>
        <begin position="545"/>
        <end position="554"/>
    </location>
</feature>
<sequence length="578" mass="62627">VQETMQKQATPQHAAPQHAAPQHAAIPQKDVHASKASTSHASAFPESTLATTDVQDSQVLAVVPDTQMDVEEQQPSLENGTPPPTQPRIIASTENQEYFPDNQLGLYPDSPGFTPSPSKPAEAAISPTVSLGPTWDERYTRELQPDGSYLKKLKPGCEPPTPASSQSSTPTPTAPPAPSSPPKPAAPPSTPPAPAPELTAAEPPVIAPTLASVPTPSASVPDHVPESLVQSMAQLKISTPAKQPTQKQAHDDSIKFGPVTPDAVKAWTAILRRQSTDSIPEVASPAAPSSAPAVTLQLMKMDDRELAAKLASVRASPLFQVFLQGVDESMLMGDPLKILLAYELWQQLDPPPKEVLEHNAQDPMAVDAQKKEAKATYMRYYRAVRSPKCPDVIAVKFREACQDTTGQLAAQLFASYIESGENWLSSSIYLSETQSHDQTEGGRWAWLTKADLMSKYHGNAVLVEELVTTKAQSLKFRMTAYPFKAVTKANVNLLEISQWNFRLVKVVADAFTKQMEDEADKLRVSKQALEQTLASGGDLTQPTKSLEDANEQYRKASQAIRKHTTAPKEKPKAKAKAQ</sequence>
<reference evidence="2" key="1">
    <citation type="submission" date="2022-10" db="EMBL/GenBank/DDBJ databases">
        <authorList>
            <person name="Chen Y."/>
            <person name="Dougan E. K."/>
            <person name="Chan C."/>
            <person name="Rhodes N."/>
            <person name="Thang M."/>
        </authorList>
    </citation>
    <scope>NUCLEOTIDE SEQUENCE</scope>
</reference>
<feature type="compositionally biased region" description="Low complexity" evidence="1">
    <location>
        <begin position="1"/>
        <end position="43"/>
    </location>
</feature>
<feature type="compositionally biased region" description="Polar residues" evidence="1">
    <location>
        <begin position="533"/>
        <end position="544"/>
    </location>
</feature>
<proteinExistence type="predicted"/>
<comment type="caution">
    <text evidence="2">The sequence shown here is derived from an EMBL/GenBank/DDBJ whole genome shotgun (WGS) entry which is preliminary data.</text>
</comment>
<dbReference type="OrthoDB" id="428591at2759"/>
<feature type="non-terminal residue" evidence="2">
    <location>
        <position position="1"/>
    </location>
</feature>
<evidence type="ECO:0000313" key="4">
    <source>
        <dbReference type="Proteomes" id="UP001152797"/>
    </source>
</evidence>
<feature type="compositionally biased region" description="Pro residues" evidence="1">
    <location>
        <begin position="172"/>
        <end position="195"/>
    </location>
</feature>
<evidence type="ECO:0000256" key="1">
    <source>
        <dbReference type="SAM" id="MobiDB-lite"/>
    </source>
</evidence>